<dbReference type="Proteomes" id="UP000094472">
    <property type="component" value="Unassembled WGS sequence"/>
</dbReference>
<gene>
    <name evidence="2" type="ORF">AUC69_03445</name>
</gene>
<reference evidence="2 3" key="1">
    <citation type="journal article" date="2016" name="Environ. Microbiol.">
        <title>New Methyloceanibacter diversity from North Sea sediments includes methanotroph containing solely the soluble methane monooxygenase.</title>
        <authorList>
            <person name="Vekeman B."/>
            <person name="Kerckhof F.M."/>
            <person name="Cremers G."/>
            <person name="de Vos P."/>
            <person name="Vandamme P."/>
            <person name="Boon N."/>
            <person name="Op den Camp H.J."/>
            <person name="Heylen K."/>
        </authorList>
    </citation>
    <scope>NUCLEOTIDE SEQUENCE [LARGE SCALE GENOMIC DNA]</scope>
    <source>
        <strain evidence="2 3">R-67175</strain>
    </source>
</reference>
<dbReference type="AlphaFoldDB" id="A0A1E3VMM3"/>
<organism evidence="2 3">
    <name type="scientific">Methyloceanibacter superfactus</name>
    <dbReference type="NCBI Taxonomy" id="1774969"/>
    <lineage>
        <taxon>Bacteria</taxon>
        <taxon>Pseudomonadati</taxon>
        <taxon>Pseudomonadota</taxon>
        <taxon>Alphaproteobacteria</taxon>
        <taxon>Hyphomicrobiales</taxon>
        <taxon>Hyphomicrobiaceae</taxon>
        <taxon>Methyloceanibacter</taxon>
    </lineage>
</organism>
<comment type="caution">
    <text evidence="2">The sequence shown here is derived from an EMBL/GenBank/DDBJ whole genome shotgun (WGS) entry which is preliminary data.</text>
</comment>
<proteinExistence type="predicted"/>
<keyword evidence="3" id="KW-1185">Reference proteome</keyword>
<protein>
    <submittedName>
        <fullName evidence="2">Uncharacterized protein</fullName>
    </submittedName>
</protein>
<evidence type="ECO:0000256" key="1">
    <source>
        <dbReference type="SAM" id="MobiDB-lite"/>
    </source>
</evidence>
<feature type="compositionally biased region" description="Polar residues" evidence="1">
    <location>
        <begin position="70"/>
        <end position="80"/>
    </location>
</feature>
<evidence type="ECO:0000313" key="3">
    <source>
        <dbReference type="Proteomes" id="UP000094472"/>
    </source>
</evidence>
<sequence length="80" mass="8967">MHEAEGDVHTVLPEHLERPLIWTVAQLESQAARVLPHRVEEVRQEEVPRMGERTSWLVGGPQSARRTPRSDTSFGESGGV</sequence>
<dbReference type="EMBL" id="LPWF01000036">
    <property type="protein sequence ID" value="ODR94216.1"/>
    <property type="molecule type" value="Genomic_DNA"/>
</dbReference>
<feature type="region of interest" description="Disordered" evidence="1">
    <location>
        <begin position="43"/>
        <end position="80"/>
    </location>
</feature>
<accession>A0A1E3VMM3</accession>
<feature type="compositionally biased region" description="Basic and acidic residues" evidence="1">
    <location>
        <begin position="43"/>
        <end position="52"/>
    </location>
</feature>
<name>A0A1E3VMM3_9HYPH</name>
<evidence type="ECO:0000313" key="2">
    <source>
        <dbReference type="EMBL" id="ODR94216.1"/>
    </source>
</evidence>